<sequence length="196" mass="21964">MGILPHLEMHQTFGKISIRTQNARQEIRQPQADVLIRQSPAEMHVDRRSAELRMDQSVAWHNLDLKSAAVRIQEAAEAGTQAVLDGISRHAHEAEELLHIEKNKGRNIIADQAAAHAKMAVIGTHYNTGNTPVSEAVHIQVVPDQLRIRWQTRPPEISARIRAPEVTYHPGEVRLAMQQDPSLDIRAVGLYIDQKG</sequence>
<dbReference type="EMBL" id="CP159510">
    <property type="protein sequence ID" value="XCJ15637.1"/>
    <property type="molecule type" value="Genomic_DNA"/>
</dbReference>
<organism evidence="1">
    <name type="scientific">Sporolactobacillus sp. Y61</name>
    <dbReference type="NCBI Taxonomy" id="3160863"/>
    <lineage>
        <taxon>Bacteria</taxon>
        <taxon>Bacillati</taxon>
        <taxon>Bacillota</taxon>
        <taxon>Bacilli</taxon>
        <taxon>Bacillales</taxon>
        <taxon>Sporolactobacillaceae</taxon>
        <taxon>Sporolactobacillus</taxon>
    </lineage>
</organism>
<name>A0AAU8IBA5_9BACL</name>
<evidence type="ECO:0000313" key="1">
    <source>
        <dbReference type="EMBL" id="XCJ15637.1"/>
    </source>
</evidence>
<dbReference type="AlphaFoldDB" id="A0AAU8IBA5"/>
<dbReference type="InterPro" id="IPR045527">
    <property type="entry name" value="DUF6470"/>
</dbReference>
<dbReference type="Pfam" id="PF20074">
    <property type="entry name" value="DUF6470"/>
    <property type="match status" value="1"/>
</dbReference>
<protein>
    <submittedName>
        <fullName evidence="1">DUF6470 family protein</fullName>
    </submittedName>
</protein>
<dbReference type="RefSeq" id="WP_353947453.1">
    <property type="nucleotide sequence ID" value="NZ_CP159510.1"/>
</dbReference>
<proteinExistence type="predicted"/>
<gene>
    <name evidence="1" type="ORF">ABNN70_07785</name>
</gene>
<reference evidence="1" key="1">
    <citation type="submission" date="2024-06" db="EMBL/GenBank/DDBJ databases">
        <authorList>
            <person name="Fan A."/>
            <person name="Zhang F.Y."/>
            <person name="Zhang L."/>
        </authorList>
    </citation>
    <scope>NUCLEOTIDE SEQUENCE</scope>
    <source>
        <strain evidence="1">Y61</strain>
    </source>
</reference>
<accession>A0AAU8IBA5</accession>